<feature type="region of interest" description="Disordered" evidence="1">
    <location>
        <begin position="94"/>
        <end position="122"/>
    </location>
</feature>
<reference evidence="2 3" key="1">
    <citation type="journal article" date="2022" name="Cell">
        <title>Repeat-based holocentromeres influence genome architecture and karyotype evolution.</title>
        <authorList>
            <person name="Hofstatter P.G."/>
            <person name="Thangavel G."/>
            <person name="Lux T."/>
            <person name="Neumann P."/>
            <person name="Vondrak T."/>
            <person name="Novak P."/>
            <person name="Zhang M."/>
            <person name="Costa L."/>
            <person name="Castellani M."/>
            <person name="Scott A."/>
            <person name="Toegelov H."/>
            <person name="Fuchs J."/>
            <person name="Mata-Sucre Y."/>
            <person name="Dias Y."/>
            <person name="Vanzela A.L.L."/>
            <person name="Huettel B."/>
            <person name="Almeida C.C.S."/>
            <person name="Simkova H."/>
            <person name="Souza G."/>
            <person name="Pedrosa-Harand A."/>
            <person name="Macas J."/>
            <person name="Mayer K.F.X."/>
            <person name="Houben A."/>
            <person name="Marques A."/>
        </authorList>
    </citation>
    <scope>NUCLEOTIDE SEQUENCE [LARGE SCALE GENOMIC DNA]</scope>
    <source>
        <strain evidence="2">RhyTen1mFocal</strain>
    </source>
</reference>
<name>A0AAD6EVM2_9POAL</name>
<evidence type="ECO:0000313" key="3">
    <source>
        <dbReference type="Proteomes" id="UP001210211"/>
    </source>
</evidence>
<dbReference type="PANTHER" id="PTHR33781">
    <property type="entry name" value="PROTEIN PHYTOCHROME KINASE SUBSTRATE 1-RELATED"/>
    <property type="match status" value="1"/>
</dbReference>
<dbReference type="Proteomes" id="UP001210211">
    <property type="component" value="Unassembled WGS sequence"/>
</dbReference>
<comment type="caution">
    <text evidence="2">The sequence shown here is derived from an EMBL/GenBank/DDBJ whole genome shotgun (WGS) entry which is preliminary data.</text>
</comment>
<gene>
    <name evidence="2" type="ORF">LUZ61_006389</name>
</gene>
<feature type="compositionally biased region" description="Basic residues" evidence="1">
    <location>
        <begin position="95"/>
        <end position="107"/>
    </location>
</feature>
<protein>
    <submittedName>
        <fullName evidence="2">Uncharacterized protein</fullName>
    </submittedName>
</protein>
<evidence type="ECO:0000313" key="2">
    <source>
        <dbReference type="EMBL" id="KAJ3702684.1"/>
    </source>
</evidence>
<dbReference type="AlphaFoldDB" id="A0AAD6EVM2"/>
<dbReference type="InterPro" id="IPR039615">
    <property type="entry name" value="PKS"/>
</dbReference>
<dbReference type="PANTHER" id="PTHR33781:SF4">
    <property type="entry name" value="PROTEIN PHYTOCHROME KINASE SUBSTRATE 1"/>
    <property type="match status" value="1"/>
</dbReference>
<keyword evidence="3" id="KW-1185">Reference proteome</keyword>
<proteinExistence type="predicted"/>
<organism evidence="2 3">
    <name type="scientific">Rhynchospora tenuis</name>
    <dbReference type="NCBI Taxonomy" id="198213"/>
    <lineage>
        <taxon>Eukaryota</taxon>
        <taxon>Viridiplantae</taxon>
        <taxon>Streptophyta</taxon>
        <taxon>Embryophyta</taxon>
        <taxon>Tracheophyta</taxon>
        <taxon>Spermatophyta</taxon>
        <taxon>Magnoliopsida</taxon>
        <taxon>Liliopsida</taxon>
        <taxon>Poales</taxon>
        <taxon>Cyperaceae</taxon>
        <taxon>Cyperoideae</taxon>
        <taxon>Rhynchosporeae</taxon>
        <taxon>Rhynchospora</taxon>
    </lineage>
</organism>
<dbReference type="EMBL" id="JAMRDG010000001">
    <property type="protein sequence ID" value="KAJ3702684.1"/>
    <property type="molecule type" value="Genomic_DNA"/>
</dbReference>
<sequence length="427" mass="47017">MATVTAASPYVNTSSINPRDDSFSSYLNLVRESFHVELNHTARNHSSIQFNSSKQRGGDGEIDIFGAEKYFSGTMDYNNDIVPNKELNLPDKKDVKVKHSAKSRSRRTASTCSEASGNSRTGLLRQNSNMKKADGNKLLGVLLCSCSGKKATDTDAEVVTARNSFGERNMMDEIKLASEMRMKRLELGFTEGLFGGPVNLKGVEGTQVSGRENRDCERKVSVCTRENLNPSNFLLASFDNVRNGSDGDTYNGRVIGGTDNYGDDNDDISSESSSDLFEISSISVKSHSFFDPDMDKSAIYEPSEASIQWSVVTASAANYSVESQFDEPKIQNTKESRKGLLMGCVSHKAVNVTTDSHRSKLAKKANTVDRPDTAVQVGHEALVAPAMRYRIHSHKKTELRLAPPRHAMPPTQPLSRVHARQPIYMQS</sequence>
<evidence type="ECO:0000256" key="1">
    <source>
        <dbReference type="SAM" id="MobiDB-lite"/>
    </source>
</evidence>
<dbReference type="GO" id="GO:0009638">
    <property type="term" value="P:phototropism"/>
    <property type="evidence" value="ECO:0007669"/>
    <property type="project" value="InterPro"/>
</dbReference>
<accession>A0AAD6EVM2</accession>
<feature type="region of interest" description="Disordered" evidence="1">
    <location>
        <begin position="403"/>
        <end position="427"/>
    </location>
</feature>